<proteinExistence type="predicted"/>
<dbReference type="WBParaSite" id="MCOS_0000660601-mRNA-1">
    <property type="protein sequence ID" value="MCOS_0000660601-mRNA-1"/>
    <property type="gene ID" value="MCOS_0000660601"/>
</dbReference>
<keyword evidence="2" id="KW-1185">Reference proteome</keyword>
<dbReference type="EMBL" id="UXSR01005277">
    <property type="protein sequence ID" value="VDD80604.1"/>
    <property type="molecule type" value="Genomic_DNA"/>
</dbReference>
<protein>
    <submittedName>
        <fullName evidence="1 3">Uncharacterized protein</fullName>
    </submittedName>
</protein>
<gene>
    <name evidence="1" type="ORF">MCOS_LOCUS6607</name>
</gene>
<evidence type="ECO:0000313" key="3">
    <source>
        <dbReference type="WBParaSite" id="MCOS_0000660601-mRNA-1"/>
    </source>
</evidence>
<accession>A0A0R3UH40</accession>
<sequence length="114" mass="12551">MARNSAGRPPMPQLHPLTLTGTLTSIRNPINYIMSNYNKHTAVEVSLEKRPVCHPSGRANSKQMRPAALGYMAGGSERLAIPRVPALDESIQTRGFRSLRLLDPIPSSTGFIYH</sequence>
<evidence type="ECO:0000313" key="2">
    <source>
        <dbReference type="Proteomes" id="UP000267029"/>
    </source>
</evidence>
<name>A0A0R3UH40_MESCO</name>
<reference evidence="1 2" key="2">
    <citation type="submission" date="2018-10" db="EMBL/GenBank/DDBJ databases">
        <authorList>
            <consortium name="Pathogen Informatics"/>
        </authorList>
    </citation>
    <scope>NUCLEOTIDE SEQUENCE [LARGE SCALE GENOMIC DNA]</scope>
</reference>
<reference evidence="3" key="1">
    <citation type="submission" date="2017-02" db="UniProtKB">
        <authorList>
            <consortium name="WormBaseParasite"/>
        </authorList>
    </citation>
    <scope>IDENTIFICATION</scope>
</reference>
<dbReference type="Proteomes" id="UP000267029">
    <property type="component" value="Unassembled WGS sequence"/>
</dbReference>
<evidence type="ECO:0000313" key="1">
    <source>
        <dbReference type="EMBL" id="VDD80604.1"/>
    </source>
</evidence>
<organism evidence="3">
    <name type="scientific">Mesocestoides corti</name>
    <name type="common">Flatworm</name>
    <dbReference type="NCBI Taxonomy" id="53468"/>
    <lineage>
        <taxon>Eukaryota</taxon>
        <taxon>Metazoa</taxon>
        <taxon>Spiralia</taxon>
        <taxon>Lophotrochozoa</taxon>
        <taxon>Platyhelminthes</taxon>
        <taxon>Cestoda</taxon>
        <taxon>Eucestoda</taxon>
        <taxon>Cyclophyllidea</taxon>
        <taxon>Mesocestoididae</taxon>
        <taxon>Mesocestoides</taxon>
    </lineage>
</organism>
<dbReference type="AlphaFoldDB" id="A0A0R3UH40"/>